<evidence type="ECO:0000313" key="2">
    <source>
        <dbReference type="Proteomes" id="UP001374803"/>
    </source>
</evidence>
<dbReference type="RefSeq" id="WP_394834382.1">
    <property type="nucleotide sequence ID" value="NZ_CP089929.1"/>
</dbReference>
<name>A0ABZ2L7N8_9BACT</name>
<proteinExistence type="predicted"/>
<gene>
    <name evidence="1" type="ORF">LVJ94_48570</name>
</gene>
<dbReference type="EMBL" id="CP089983">
    <property type="protein sequence ID" value="WXB04737.1"/>
    <property type="molecule type" value="Genomic_DNA"/>
</dbReference>
<dbReference type="SUPFAM" id="SSF49695">
    <property type="entry name" value="gamma-Crystallin-like"/>
    <property type="match status" value="1"/>
</dbReference>
<organism evidence="1 2">
    <name type="scientific">Pendulispora rubella</name>
    <dbReference type="NCBI Taxonomy" id="2741070"/>
    <lineage>
        <taxon>Bacteria</taxon>
        <taxon>Pseudomonadati</taxon>
        <taxon>Myxococcota</taxon>
        <taxon>Myxococcia</taxon>
        <taxon>Myxococcales</taxon>
        <taxon>Sorangiineae</taxon>
        <taxon>Pendulisporaceae</taxon>
        <taxon>Pendulispora</taxon>
    </lineage>
</organism>
<evidence type="ECO:0000313" key="1">
    <source>
        <dbReference type="EMBL" id="WXB04737.1"/>
    </source>
</evidence>
<dbReference type="Proteomes" id="UP001374803">
    <property type="component" value="Chromosome"/>
</dbReference>
<keyword evidence="2" id="KW-1185">Reference proteome</keyword>
<accession>A0ABZ2L7N8</accession>
<protein>
    <submittedName>
        <fullName evidence="1">Beta/gamma crystallin family protein</fullName>
    </submittedName>
</protein>
<sequence length="136" mass="14300">MNAKNQALGVVLGAVFAMIVPGCSEGAEVAEQDTTNATSDEVTIQQTEFRTYDLTNYGGTNEGIGGASGCNNLGSTAGLVSSLKIKDGNYKFYARNDCQGGFLGLTGPRDIANLADFGWDNRIRSVKVTGSCETCR</sequence>
<reference evidence="1" key="1">
    <citation type="submission" date="2021-12" db="EMBL/GenBank/DDBJ databases">
        <title>Discovery of the Pendulisporaceae a myxobacterial family with distinct sporulation behavior and unique specialized metabolism.</title>
        <authorList>
            <person name="Garcia R."/>
            <person name="Popoff A."/>
            <person name="Bader C.D."/>
            <person name="Loehr J."/>
            <person name="Walesch S."/>
            <person name="Walt C."/>
            <person name="Boldt J."/>
            <person name="Bunk B."/>
            <person name="Haeckl F.J.F.P.J."/>
            <person name="Gunesch A.P."/>
            <person name="Birkelbach J."/>
            <person name="Nuebel U."/>
            <person name="Pietschmann T."/>
            <person name="Bach T."/>
            <person name="Mueller R."/>
        </authorList>
    </citation>
    <scope>NUCLEOTIDE SEQUENCE</scope>
    <source>
        <strain evidence="1">MSr11367</strain>
    </source>
</reference>
<dbReference type="Gene3D" id="2.60.20.10">
    <property type="entry name" value="Crystallins"/>
    <property type="match status" value="1"/>
</dbReference>
<dbReference type="InterPro" id="IPR011024">
    <property type="entry name" value="G_crystallin-like"/>
</dbReference>